<gene>
    <name evidence="5" type="ORF">LTR05_005158</name>
</gene>
<evidence type="ECO:0000256" key="1">
    <source>
        <dbReference type="ARBA" id="ARBA00004123"/>
    </source>
</evidence>
<dbReference type="InterPro" id="IPR036224">
    <property type="entry name" value="GINS_bundle-like_dom_sf"/>
</dbReference>
<accession>A0AAN7T1N9</accession>
<dbReference type="SUPFAM" id="SSF158573">
    <property type="entry name" value="GINS helical bundle-like"/>
    <property type="match status" value="1"/>
</dbReference>
<keyword evidence="3" id="KW-0539">Nucleus</keyword>
<dbReference type="AlphaFoldDB" id="A0AAN7T1N9"/>
<evidence type="ECO:0000313" key="6">
    <source>
        <dbReference type="Proteomes" id="UP001309876"/>
    </source>
</evidence>
<feature type="domain" description="GINS subunit" evidence="4">
    <location>
        <begin position="97"/>
        <end position="183"/>
    </location>
</feature>
<evidence type="ECO:0000256" key="3">
    <source>
        <dbReference type="ARBA" id="ARBA00023242"/>
    </source>
</evidence>
<protein>
    <recommendedName>
        <fullName evidence="4">GINS subunit domain-containing protein</fullName>
    </recommendedName>
</protein>
<reference evidence="5 6" key="1">
    <citation type="submission" date="2023-08" db="EMBL/GenBank/DDBJ databases">
        <title>Black Yeasts Isolated from many extreme environments.</title>
        <authorList>
            <person name="Coleine C."/>
            <person name="Stajich J.E."/>
            <person name="Selbmann L."/>
        </authorList>
    </citation>
    <scope>NUCLEOTIDE SEQUENCE [LARGE SCALE GENOMIC DNA]</scope>
    <source>
        <strain evidence="5 6">CCFEE 5910</strain>
    </source>
</reference>
<sequence>MDIDISDILADISRPNVSSLPDTSSPYGDSYVYEPSIAATDHILLTRHWTSERCTPSLLPYPTALINRVMDRIRAQITRIEDLASGTYSNDYGHHQQQQPQQNLNLVLSILQTDLSRTQFLMRSYLRCRLAKITTSATYYSKYHVNSSTSSSDTDTKTPLLSEQETQYLQHHNHLLLNLYNSSFLLSLPPNLRRLDDNTGTTGRMDEGPDMAAAVMVRCLAREWNNETDVFADDGLEGGGQGTQGDVTQEENASVELRCERGGVLVARWRDVKSGVEKGALEVL</sequence>
<dbReference type="Gene3D" id="1.20.58.1030">
    <property type="match status" value="1"/>
</dbReference>
<dbReference type="InterPro" id="IPR038749">
    <property type="entry name" value="Sld5_GINS_A"/>
</dbReference>
<dbReference type="EMBL" id="JAVRRJ010000004">
    <property type="protein sequence ID" value="KAK5085869.1"/>
    <property type="molecule type" value="Genomic_DNA"/>
</dbReference>
<dbReference type="PANTHER" id="PTHR21206:SF0">
    <property type="entry name" value="DNA REPLICATION COMPLEX GINS PROTEIN SLD5"/>
    <property type="match status" value="1"/>
</dbReference>
<dbReference type="InterPro" id="IPR008591">
    <property type="entry name" value="GINS_Sld5"/>
</dbReference>
<dbReference type="GO" id="GO:0000811">
    <property type="term" value="C:GINS complex"/>
    <property type="evidence" value="ECO:0007669"/>
    <property type="project" value="TreeGrafter"/>
</dbReference>
<dbReference type="GO" id="GO:0000727">
    <property type="term" value="P:double-strand break repair via break-induced replication"/>
    <property type="evidence" value="ECO:0007669"/>
    <property type="project" value="TreeGrafter"/>
</dbReference>
<name>A0AAN7T1N9_9EURO</name>
<comment type="caution">
    <text evidence="5">The sequence shown here is derived from an EMBL/GenBank/DDBJ whole genome shotgun (WGS) entry which is preliminary data.</text>
</comment>
<evidence type="ECO:0000259" key="4">
    <source>
        <dbReference type="Pfam" id="PF05916"/>
    </source>
</evidence>
<comment type="subcellular location">
    <subcellularLocation>
        <location evidence="1">Nucleus</location>
    </subcellularLocation>
</comment>
<dbReference type="PANTHER" id="PTHR21206">
    <property type="entry name" value="SLD5 PROTEIN"/>
    <property type="match status" value="1"/>
</dbReference>
<organism evidence="5 6">
    <name type="scientific">Lithohypha guttulata</name>
    <dbReference type="NCBI Taxonomy" id="1690604"/>
    <lineage>
        <taxon>Eukaryota</taxon>
        <taxon>Fungi</taxon>
        <taxon>Dikarya</taxon>
        <taxon>Ascomycota</taxon>
        <taxon>Pezizomycotina</taxon>
        <taxon>Eurotiomycetes</taxon>
        <taxon>Chaetothyriomycetidae</taxon>
        <taxon>Chaetothyriales</taxon>
        <taxon>Trichomeriaceae</taxon>
        <taxon>Lithohypha</taxon>
    </lineage>
</organism>
<dbReference type="Proteomes" id="UP001309876">
    <property type="component" value="Unassembled WGS sequence"/>
</dbReference>
<dbReference type="CDD" id="cd11711">
    <property type="entry name" value="GINS_A_Sld5"/>
    <property type="match status" value="1"/>
</dbReference>
<evidence type="ECO:0000256" key="2">
    <source>
        <dbReference type="ARBA" id="ARBA00022705"/>
    </source>
</evidence>
<keyword evidence="6" id="KW-1185">Reference proteome</keyword>
<dbReference type="InterPro" id="IPR021151">
    <property type="entry name" value="GINS_A"/>
</dbReference>
<dbReference type="Pfam" id="PF05916">
    <property type="entry name" value="Sld5"/>
    <property type="match status" value="1"/>
</dbReference>
<dbReference type="GO" id="GO:0006261">
    <property type="term" value="P:DNA-templated DNA replication"/>
    <property type="evidence" value="ECO:0007669"/>
    <property type="project" value="InterPro"/>
</dbReference>
<keyword evidence="2" id="KW-0235">DNA replication</keyword>
<evidence type="ECO:0000313" key="5">
    <source>
        <dbReference type="EMBL" id="KAK5085869.1"/>
    </source>
</evidence>
<proteinExistence type="predicted"/>